<feature type="domain" description="Ice-binding protein C-terminal" evidence="2">
    <location>
        <begin position="211"/>
        <end position="237"/>
    </location>
</feature>
<name>A0A1H8HYR7_9SPHN</name>
<evidence type="ECO:0000256" key="1">
    <source>
        <dbReference type="SAM" id="MobiDB-lite"/>
    </source>
</evidence>
<evidence type="ECO:0000313" key="3">
    <source>
        <dbReference type="EMBL" id="SEN61252.1"/>
    </source>
</evidence>
<accession>A0A1H8HYR7</accession>
<dbReference type="STRING" id="1166340.SAMN05192583_3149"/>
<feature type="region of interest" description="Disordered" evidence="1">
    <location>
        <begin position="236"/>
        <end position="259"/>
    </location>
</feature>
<feature type="compositionally biased region" description="Gly residues" evidence="1">
    <location>
        <begin position="138"/>
        <end position="204"/>
    </location>
</feature>
<feature type="compositionally biased region" description="Basic and acidic residues" evidence="1">
    <location>
        <begin position="238"/>
        <end position="259"/>
    </location>
</feature>
<evidence type="ECO:0000259" key="2">
    <source>
        <dbReference type="Pfam" id="PF07589"/>
    </source>
</evidence>
<evidence type="ECO:0000313" key="4">
    <source>
        <dbReference type="Proteomes" id="UP000199206"/>
    </source>
</evidence>
<proteinExistence type="predicted"/>
<dbReference type="InterPro" id="IPR013424">
    <property type="entry name" value="Ice-binding_C"/>
</dbReference>
<gene>
    <name evidence="3" type="ORF">SAMN05192583_3149</name>
</gene>
<protein>
    <submittedName>
        <fullName evidence="3">PEP-CTERM protein-sorting domain-containing protein</fullName>
    </submittedName>
</protein>
<organism evidence="3 4">
    <name type="scientific">Sphingomonas gellani</name>
    <dbReference type="NCBI Taxonomy" id="1166340"/>
    <lineage>
        <taxon>Bacteria</taxon>
        <taxon>Pseudomonadati</taxon>
        <taxon>Pseudomonadota</taxon>
        <taxon>Alphaproteobacteria</taxon>
        <taxon>Sphingomonadales</taxon>
        <taxon>Sphingomonadaceae</taxon>
        <taxon>Sphingomonas</taxon>
    </lineage>
</organism>
<dbReference type="Pfam" id="PF07589">
    <property type="entry name" value="PEP-CTERM"/>
    <property type="match status" value="1"/>
</dbReference>
<dbReference type="NCBIfam" id="NF035944">
    <property type="entry name" value="PEPxxWA-CTERM"/>
    <property type="match status" value="1"/>
</dbReference>
<dbReference type="Proteomes" id="UP000199206">
    <property type="component" value="Unassembled WGS sequence"/>
</dbReference>
<reference evidence="4" key="1">
    <citation type="submission" date="2016-10" db="EMBL/GenBank/DDBJ databases">
        <authorList>
            <person name="Varghese N."/>
            <person name="Submissions S."/>
        </authorList>
    </citation>
    <scope>NUCLEOTIDE SEQUENCE [LARGE SCALE GENOMIC DNA]</scope>
    <source>
        <strain evidence="4">S6-262</strain>
    </source>
</reference>
<dbReference type="EMBL" id="FOCF01000009">
    <property type="protein sequence ID" value="SEN61252.1"/>
    <property type="molecule type" value="Genomic_DNA"/>
</dbReference>
<dbReference type="NCBIfam" id="TIGR02595">
    <property type="entry name" value="PEP_CTERM"/>
    <property type="match status" value="1"/>
</dbReference>
<dbReference type="RefSeq" id="WP_093666676.1">
    <property type="nucleotide sequence ID" value="NZ_FOCF01000009.1"/>
</dbReference>
<keyword evidence="4" id="KW-1185">Reference proteome</keyword>
<dbReference type="AlphaFoldDB" id="A0A1H8HYR7"/>
<sequence length="259" mass="24351">MTEGAGRPALSDLAREERRRQLTVLALGVGLFVSTIPVNNQRALFSPLGDIPILGELSPTAYAVTFGGIPGGGIPRSGIPGGPGGYRPPVAYAARVPGLPAGGIPGAGVPGAGFPGNVQPFAAPPGGGLSNLPPAGPVGAGNPGGSPGNGGGIGPGGPGGISPGGGGGGGGPGPNTPGGGGGTTPGGPGGGGVTPGGPGGGGLTPPGSVGAVPEPATWLTMILGFGVIGAVMRRARRRDLGRDPARKREPIGREALSEG</sequence>
<feature type="region of interest" description="Disordered" evidence="1">
    <location>
        <begin position="124"/>
        <end position="209"/>
    </location>
</feature>